<dbReference type="HOGENOM" id="CLU_140900_0_0_6"/>
<accession>C1DP04</accession>
<dbReference type="RefSeq" id="WP_012701741.1">
    <property type="nucleotide sequence ID" value="NC_012560.1"/>
</dbReference>
<reference evidence="2 3" key="1">
    <citation type="journal article" date="2009" name="J. Bacteriol.">
        <title>Genome sequence of Azotobacter vinelandii, an obligate aerobe specialized to support diverse anaerobic metabolic processes.</title>
        <authorList>
            <person name="Setubal J.C."/>
            <person name="dos Santos P."/>
            <person name="Goldman B.S."/>
            <person name="Ertesvag H."/>
            <person name="Espin G."/>
            <person name="Rubio L.M."/>
            <person name="Valla S."/>
            <person name="Almeida N.F."/>
            <person name="Balasubramanian D."/>
            <person name="Cromes L."/>
            <person name="Curatti L."/>
            <person name="Du Z."/>
            <person name="Godsy E."/>
            <person name="Goodner B."/>
            <person name="Hellner-Burris K."/>
            <person name="Hernandez J.A."/>
            <person name="Houmiel K."/>
            <person name="Imperial J."/>
            <person name="Kennedy C."/>
            <person name="Larson T.J."/>
            <person name="Latreille P."/>
            <person name="Ligon L.S."/>
            <person name="Lu J."/>
            <person name="Maerk M."/>
            <person name="Miller N.M."/>
            <person name="Norton S."/>
            <person name="O'Carroll I.P."/>
            <person name="Paulsen I."/>
            <person name="Raulfs E.C."/>
            <person name="Roemer R."/>
            <person name="Rosser J."/>
            <person name="Segura D."/>
            <person name="Slater S."/>
            <person name="Stricklin S.L."/>
            <person name="Studholme D.J."/>
            <person name="Sun J."/>
            <person name="Viana C.J."/>
            <person name="Wallin E."/>
            <person name="Wang B."/>
            <person name="Wheeler C."/>
            <person name="Zhu H."/>
            <person name="Dean D.R."/>
            <person name="Dixon R."/>
            <person name="Wood D."/>
        </authorList>
    </citation>
    <scope>NUCLEOTIDE SEQUENCE [LARGE SCALE GENOMIC DNA]</scope>
    <source>
        <strain evidence="3">DJ / ATCC BAA-1303</strain>
    </source>
</reference>
<dbReference type="eggNOG" id="COG3514">
    <property type="taxonomic scope" value="Bacteria"/>
</dbReference>
<gene>
    <name evidence="2" type="ordered locus">Avin_31940</name>
</gene>
<dbReference type="GeneID" id="88186269"/>
<feature type="compositionally biased region" description="Basic and acidic residues" evidence="1">
    <location>
        <begin position="1"/>
        <end position="27"/>
    </location>
</feature>
<dbReference type="OrthoDB" id="9796641at2"/>
<evidence type="ECO:0000313" key="3">
    <source>
        <dbReference type="Proteomes" id="UP000002424"/>
    </source>
</evidence>
<dbReference type="AlphaFoldDB" id="C1DP04"/>
<dbReference type="EnsemblBacteria" id="ACO79357">
    <property type="protein sequence ID" value="ACO79357"/>
    <property type="gene ID" value="Avin_31940"/>
</dbReference>
<dbReference type="Proteomes" id="UP000002424">
    <property type="component" value="Chromosome"/>
</dbReference>
<dbReference type="Pfam" id="PF14384">
    <property type="entry name" value="BrnA_antitoxin"/>
    <property type="match status" value="1"/>
</dbReference>
<evidence type="ECO:0000256" key="1">
    <source>
        <dbReference type="SAM" id="MobiDB-lite"/>
    </source>
</evidence>
<dbReference type="KEGG" id="avn:Avin_31940"/>
<protein>
    <recommendedName>
        <fullName evidence="4">BrnA antitoxin family protein</fullName>
    </recommendedName>
</protein>
<dbReference type="STRING" id="322710.Avin_31940"/>
<feature type="region of interest" description="Disordered" evidence="1">
    <location>
        <begin position="1"/>
        <end position="35"/>
    </location>
</feature>
<proteinExistence type="predicted"/>
<keyword evidence="3" id="KW-1185">Reference proteome</keyword>
<evidence type="ECO:0008006" key="4">
    <source>
        <dbReference type="Google" id="ProtNLM"/>
    </source>
</evidence>
<dbReference type="InterPro" id="IPR025528">
    <property type="entry name" value="BrnA_antitoxin"/>
</dbReference>
<dbReference type="EMBL" id="CP001157">
    <property type="protein sequence ID" value="ACO79357.1"/>
    <property type="molecule type" value="Genomic_DNA"/>
</dbReference>
<sequence length="101" mass="11394">MQHSSKTDWQRVKAEAAADEPVARDADDLYDPNDPTAVDAFWDAATVRRRGERGPQKAPTKQQVSLRLSPEVLAYFKAGGSGWQTRLDQALKEYVREHSHD</sequence>
<evidence type="ECO:0000313" key="2">
    <source>
        <dbReference type="EMBL" id="ACO79357.1"/>
    </source>
</evidence>
<name>C1DP04_AZOVD</name>
<organism evidence="2 3">
    <name type="scientific">Azotobacter vinelandii (strain DJ / ATCC BAA-1303)</name>
    <dbReference type="NCBI Taxonomy" id="322710"/>
    <lineage>
        <taxon>Bacteria</taxon>
        <taxon>Pseudomonadati</taxon>
        <taxon>Pseudomonadota</taxon>
        <taxon>Gammaproteobacteria</taxon>
        <taxon>Pseudomonadales</taxon>
        <taxon>Pseudomonadaceae</taxon>
        <taxon>Azotobacter</taxon>
    </lineage>
</organism>